<name>B9RSP3_RICCO</name>
<evidence type="ECO:0000313" key="3">
    <source>
        <dbReference type="Proteomes" id="UP000008311"/>
    </source>
</evidence>
<dbReference type="Pfam" id="PF13456">
    <property type="entry name" value="RVT_3"/>
    <property type="match status" value="1"/>
</dbReference>
<proteinExistence type="predicted"/>
<dbReference type="GO" id="GO:0003676">
    <property type="term" value="F:nucleic acid binding"/>
    <property type="evidence" value="ECO:0007669"/>
    <property type="project" value="InterPro"/>
</dbReference>
<evidence type="ECO:0000313" key="2">
    <source>
        <dbReference type="EMBL" id="EEF45660.1"/>
    </source>
</evidence>
<keyword evidence="3" id="KW-1185">Reference proteome</keyword>
<organism evidence="2 3">
    <name type="scientific">Ricinus communis</name>
    <name type="common">Castor bean</name>
    <dbReference type="NCBI Taxonomy" id="3988"/>
    <lineage>
        <taxon>Eukaryota</taxon>
        <taxon>Viridiplantae</taxon>
        <taxon>Streptophyta</taxon>
        <taxon>Embryophyta</taxon>
        <taxon>Tracheophyta</taxon>
        <taxon>Spermatophyta</taxon>
        <taxon>Magnoliopsida</taxon>
        <taxon>eudicotyledons</taxon>
        <taxon>Gunneridae</taxon>
        <taxon>Pentapetalae</taxon>
        <taxon>rosids</taxon>
        <taxon>fabids</taxon>
        <taxon>Malpighiales</taxon>
        <taxon>Euphorbiaceae</taxon>
        <taxon>Acalyphoideae</taxon>
        <taxon>Acalypheae</taxon>
        <taxon>Ricinus</taxon>
    </lineage>
</organism>
<feature type="domain" description="RNase H type-1" evidence="1">
    <location>
        <begin position="2"/>
        <end position="76"/>
    </location>
</feature>
<dbReference type="GO" id="GO:0004523">
    <property type="term" value="F:RNA-DNA hybrid ribonuclease activity"/>
    <property type="evidence" value="ECO:0007669"/>
    <property type="project" value="InterPro"/>
</dbReference>
<dbReference type="InParanoid" id="B9RSP3"/>
<reference evidence="3" key="1">
    <citation type="journal article" date="2010" name="Nat. Biotechnol.">
        <title>Draft genome sequence of the oilseed species Ricinus communis.</title>
        <authorList>
            <person name="Chan A.P."/>
            <person name="Crabtree J."/>
            <person name="Zhao Q."/>
            <person name="Lorenzi H."/>
            <person name="Orvis J."/>
            <person name="Puiu D."/>
            <person name="Melake-Berhan A."/>
            <person name="Jones K.M."/>
            <person name="Redman J."/>
            <person name="Chen G."/>
            <person name="Cahoon E.B."/>
            <person name="Gedil M."/>
            <person name="Stanke M."/>
            <person name="Haas B.J."/>
            <person name="Wortman J.R."/>
            <person name="Fraser-Liggett C.M."/>
            <person name="Ravel J."/>
            <person name="Rabinowicz P.D."/>
        </authorList>
    </citation>
    <scope>NUCLEOTIDE SEQUENCE [LARGE SCALE GENOMIC DNA]</scope>
    <source>
        <strain evidence="3">cv. Hale</strain>
    </source>
</reference>
<gene>
    <name evidence="2" type="ORF">RCOM_1728930</name>
</gene>
<dbReference type="InterPro" id="IPR002156">
    <property type="entry name" value="RNaseH_domain"/>
</dbReference>
<evidence type="ECO:0000259" key="1">
    <source>
        <dbReference type="Pfam" id="PF13456"/>
    </source>
</evidence>
<dbReference type="Proteomes" id="UP000008311">
    <property type="component" value="Unassembled WGS sequence"/>
</dbReference>
<protein>
    <recommendedName>
        <fullName evidence="1">RNase H type-1 domain-containing protein</fullName>
    </recommendedName>
</protein>
<accession>B9RSP3</accession>
<dbReference type="EMBL" id="EQ973811">
    <property type="protein sequence ID" value="EEF45660.1"/>
    <property type="molecule type" value="Genomic_DNA"/>
</dbReference>
<sequence length="81" mass="9291">MALRDSMAWASGFFWTKIVFEGDAAQVIQMAKKVLPIPPKARTIFANIFYLMSNFERVNFYNIPRARNSLANNVSQTMFVP</sequence>
<dbReference type="AlphaFoldDB" id="B9RSP3"/>